<feature type="domain" description="DUF1330" evidence="1">
    <location>
        <begin position="10"/>
        <end position="95"/>
    </location>
</feature>
<protein>
    <recommendedName>
        <fullName evidence="1">DUF1330 domain-containing protein</fullName>
    </recommendedName>
</protein>
<gene>
    <name evidence="2" type="ORF">N478_24870</name>
</gene>
<reference evidence="2 3" key="1">
    <citation type="submission" date="2013-07" db="EMBL/GenBank/DDBJ databases">
        <title>Comparative Genomic and Metabolomic Analysis of Twelve Strains of Pseudoalteromonas luteoviolacea.</title>
        <authorList>
            <person name="Vynne N.G."/>
            <person name="Mansson M."/>
            <person name="Gram L."/>
        </authorList>
    </citation>
    <scope>NUCLEOTIDE SEQUENCE [LARGE SCALE GENOMIC DNA]</scope>
    <source>
        <strain evidence="2 3">S4060-1</strain>
    </source>
</reference>
<proteinExistence type="predicted"/>
<comment type="caution">
    <text evidence="2">The sequence shown here is derived from an EMBL/GenBank/DDBJ whole genome shotgun (WGS) entry which is preliminary data.</text>
</comment>
<evidence type="ECO:0000259" key="1">
    <source>
        <dbReference type="Pfam" id="PF07045"/>
    </source>
</evidence>
<name>A0A167KLQ0_9GAMM</name>
<dbReference type="EMBL" id="AUXX01000036">
    <property type="protein sequence ID" value="KZN62972.1"/>
    <property type="molecule type" value="Genomic_DNA"/>
</dbReference>
<accession>A0A167KLQ0</accession>
<dbReference type="Proteomes" id="UP000076661">
    <property type="component" value="Unassembled WGS sequence"/>
</dbReference>
<dbReference type="InterPro" id="IPR010753">
    <property type="entry name" value="DUF1330"/>
</dbReference>
<evidence type="ECO:0000313" key="3">
    <source>
        <dbReference type="Proteomes" id="UP000076661"/>
    </source>
</evidence>
<dbReference type="InterPro" id="IPR011008">
    <property type="entry name" value="Dimeric_a/b-barrel"/>
</dbReference>
<dbReference type="AlphaFoldDB" id="A0A167KLQ0"/>
<dbReference type="SUPFAM" id="SSF54909">
    <property type="entry name" value="Dimeric alpha+beta barrel"/>
    <property type="match status" value="1"/>
</dbReference>
<organism evidence="2 3">
    <name type="scientific">Pseudoalteromonas luteoviolacea S4060-1</name>
    <dbReference type="NCBI Taxonomy" id="1365257"/>
    <lineage>
        <taxon>Bacteria</taxon>
        <taxon>Pseudomonadati</taxon>
        <taxon>Pseudomonadota</taxon>
        <taxon>Gammaproteobacteria</taxon>
        <taxon>Alteromonadales</taxon>
        <taxon>Pseudoalteromonadaceae</taxon>
        <taxon>Pseudoalteromonas</taxon>
    </lineage>
</organism>
<dbReference type="Gene3D" id="3.30.70.100">
    <property type="match status" value="1"/>
</dbReference>
<dbReference type="RefSeq" id="WP_063382245.1">
    <property type="nucleotide sequence ID" value="NZ_AUXX01000036.1"/>
</dbReference>
<dbReference type="Pfam" id="PF07045">
    <property type="entry name" value="DUF1330"/>
    <property type="match status" value="1"/>
</dbReference>
<evidence type="ECO:0000313" key="2">
    <source>
        <dbReference type="EMBL" id="KZN62972.1"/>
    </source>
</evidence>
<sequence>MAKLEVLVGLYVKNDALYLEYRKAMTPILLGIGGDFGYDFVVGKVLKKETSNDINRVFTIRFPSKEAMDTFFSNEEYLEIKEKYYKPAVEHTTIIRSYEITE</sequence>
<dbReference type="PATRIC" id="fig|1365257.3.peg.3892"/>